<name>A0A076LPX9_9GAMM</name>
<evidence type="ECO:0000313" key="2">
    <source>
        <dbReference type="Proteomes" id="UP000028681"/>
    </source>
</evidence>
<organism evidence="1 2">
    <name type="scientific">Edwardsiella anguillarum ET080813</name>
    <dbReference type="NCBI Taxonomy" id="667120"/>
    <lineage>
        <taxon>Bacteria</taxon>
        <taxon>Pseudomonadati</taxon>
        <taxon>Pseudomonadota</taxon>
        <taxon>Gammaproteobacteria</taxon>
        <taxon>Enterobacterales</taxon>
        <taxon>Hafniaceae</taxon>
        <taxon>Edwardsiella</taxon>
    </lineage>
</organism>
<geneLocation type="plasmid" evidence="1 2">
    <name>1</name>
</geneLocation>
<dbReference type="AlphaFoldDB" id="A0A076LPX9"/>
<proteinExistence type="predicted"/>
<dbReference type="KEGG" id="ete:ETEE_p1074"/>
<keyword evidence="1" id="KW-0614">Plasmid</keyword>
<accession>A0A076LPX9</accession>
<dbReference type="EMBL" id="CP006665">
    <property type="protein sequence ID" value="AIJ10665.1"/>
    <property type="molecule type" value="Genomic_DNA"/>
</dbReference>
<sequence length="46" mass="5434">MYFFMLEVYTLAGFEKYKYVKGVAESAVDCGNPVNWVHLTWRGLWN</sequence>
<protein>
    <submittedName>
        <fullName evidence="1">Uncharacterized protein</fullName>
    </submittedName>
</protein>
<dbReference type="HOGENOM" id="CLU_3183103_0_0_6"/>
<gene>
    <name evidence="1" type="ORF">ETEE_p1074</name>
</gene>
<evidence type="ECO:0000313" key="1">
    <source>
        <dbReference type="EMBL" id="AIJ10665.1"/>
    </source>
</evidence>
<dbReference type="Proteomes" id="UP000028681">
    <property type="component" value="Plasmid 1"/>
</dbReference>
<reference evidence="1 2" key="1">
    <citation type="journal article" date="2012" name="PLoS ONE">
        <title>Edwardsiella comparative phylogenomics reveal the new intra/inter-species taxonomic relationships, virulence evolution and niche adaptation mechanisms.</title>
        <authorList>
            <person name="Yang M."/>
            <person name="Lv Y."/>
            <person name="Xiao J."/>
            <person name="Wu H."/>
            <person name="Zheng H."/>
            <person name="Liu Q."/>
            <person name="Zhang Y."/>
            <person name="Wang Q."/>
        </authorList>
    </citation>
    <scope>NUCLEOTIDE SEQUENCE [LARGE SCALE GENOMIC DNA]</scope>
    <source>
        <strain evidence="2">080813</strain>
        <plasmid evidence="2">Plasmid 1</plasmid>
    </source>
</reference>